<evidence type="ECO:0000256" key="1">
    <source>
        <dbReference type="SAM" id="Coils"/>
    </source>
</evidence>
<dbReference type="InterPro" id="IPR027417">
    <property type="entry name" value="P-loop_NTPase"/>
</dbReference>
<protein>
    <submittedName>
        <fullName evidence="3">Chromosome segregation protein</fullName>
    </submittedName>
</protein>
<feature type="coiled-coil region" evidence="1">
    <location>
        <begin position="718"/>
        <end position="790"/>
    </location>
</feature>
<dbReference type="Proteomes" id="UP000326711">
    <property type="component" value="Chromosome"/>
</dbReference>
<dbReference type="AlphaFoldDB" id="A0A5J6ZAR3"/>
<reference evidence="4" key="1">
    <citation type="submission" date="2019-10" db="EMBL/GenBank/DDBJ databases">
        <title>Complete genome sequence of Corynebacterium urogenitalis DSM 108747, isolated from the genital tract of a cow.</title>
        <authorList>
            <person name="Ruckert C."/>
            <person name="Ballas P."/>
            <person name="Wagener K."/>
            <person name="Drillich M."/>
            <person name="Kaempfer P."/>
            <person name="Busse H.-J."/>
            <person name="Ehling-Schulz M."/>
        </authorList>
    </citation>
    <scope>NUCLEOTIDE SEQUENCE [LARGE SCALE GENOMIC DNA]</scope>
    <source>
        <strain evidence="4">LMM 1652</strain>
    </source>
</reference>
<dbReference type="Gene3D" id="3.40.50.300">
    <property type="entry name" value="P-loop containing nucleotide triphosphate hydrolases"/>
    <property type="match status" value="2"/>
</dbReference>
<accession>A0A5J6ZAR3</accession>
<dbReference type="KEGG" id="cuo:CUROG_06850"/>
<evidence type="ECO:0000313" key="3">
    <source>
        <dbReference type="EMBL" id="QFQ02725.1"/>
    </source>
</evidence>
<organism evidence="3 4">
    <name type="scientific">Corynebacterium urogenitale</name>
    <dbReference type="NCBI Taxonomy" id="2487892"/>
    <lineage>
        <taxon>Bacteria</taxon>
        <taxon>Bacillati</taxon>
        <taxon>Actinomycetota</taxon>
        <taxon>Actinomycetes</taxon>
        <taxon>Mycobacteriales</taxon>
        <taxon>Corynebacteriaceae</taxon>
        <taxon>Corynebacterium</taxon>
    </lineage>
</organism>
<sequence>MLRLHTLHVKDFAGIHEATLELQPNGVTVIYGPNEAGKSTMLKAFELLLSDTYVNSSSKHVKRFYPQDRDANPTVRADMTVGGYRLTIEKTYKSGGGNALLKIVEPNVETLTKRDAENRFQEILSAETDRTLVQALTIHQGESLNSFSARDVESLESVMSDREGDEDGGTPVASFAANNAHSAALFELIKQEYGRYWTDSGRAKSKSDYQKKSVALEEARQELKRAETIYHEAQSFIDKLDQLEADKHRVLEQLPAARDAVEKREKDVRDAEAVAGQLKRLEDKLRNAQQEHAIATERWETRQQLLAELSEEREQLEKLAHTLAQAQQAYEEEVEKTSVREQRKAALEATLDRAQVLRDVVAAAQRRLDSATAWAEDKETLDKLHTLDARKRELEKQLAANAATASAMKDFREALANLDAATQLRDSKVTNVHVTGPEESSISDDTGESYVLGTDGVSLPVSSKRVLTMGDYTVAMTPAKDQADHEREVQRASRIVAQISEKLGIDDGDGEAAETKAVERQQCEAEVSELSIIINQKSAGRTVDSIRQGIEQHQTAFEQAHDEVVTSSSAVELDEQAAETNQEIAAAWSRVCTQSDAVAGVSSAQEAPKALLHVDSSETFAPYVREVQAVLEAAEKALRAENTGEKSSTEFAQSFFSAQAMHESAKKTVAKKEETLAAARESQSDDELKGSVDKAKTCVDDAQAELGVARDEHQGVDLDRARDSYEAATTRAKNLEERLHTIDKDRAANEAYLEGRSDAADRLAETTAAVRKAESDFNRVEAQAKAAKLLYDTVTGARAQLQARYEEPFKEALEKIARAVYGEGVSFQLEEDFSVQTRVLDGVDLAPEQLSGGALEQMLILARIAVATLVGGGEAAPIFIDDALGFSDARRIEAMNSVLGRLGHDNQVIVLTCDIERFDGIPGARQIPIDSLKTTA</sequence>
<keyword evidence="4" id="KW-1185">Reference proteome</keyword>
<proteinExistence type="predicted"/>
<dbReference type="SUPFAM" id="SSF52540">
    <property type="entry name" value="P-loop containing nucleoside triphosphate hydrolases"/>
    <property type="match status" value="1"/>
</dbReference>
<name>A0A5J6ZAR3_9CORY</name>
<dbReference type="OrthoDB" id="3177877at2"/>
<feature type="coiled-coil region" evidence="1">
    <location>
        <begin position="206"/>
        <end position="336"/>
    </location>
</feature>
<dbReference type="PANTHER" id="PTHR41259">
    <property type="entry name" value="DOUBLE-STRAND BREAK REPAIR RAD50 ATPASE, PUTATIVE-RELATED"/>
    <property type="match status" value="1"/>
</dbReference>
<dbReference type="Pfam" id="PF13175">
    <property type="entry name" value="AAA_15"/>
    <property type="match status" value="1"/>
</dbReference>
<gene>
    <name evidence="3" type="ORF">CUROG_06850</name>
</gene>
<dbReference type="EMBL" id="CP045032">
    <property type="protein sequence ID" value="QFQ02725.1"/>
    <property type="molecule type" value="Genomic_DNA"/>
</dbReference>
<dbReference type="RefSeq" id="WP_151903053.1">
    <property type="nucleotide sequence ID" value="NZ_CP045032.1"/>
</dbReference>
<dbReference type="InterPro" id="IPR041685">
    <property type="entry name" value="AAA_GajA/Old/RecF-like"/>
</dbReference>
<dbReference type="PANTHER" id="PTHR41259:SF1">
    <property type="entry name" value="DOUBLE-STRAND BREAK REPAIR RAD50 ATPASE, PUTATIVE-RELATED"/>
    <property type="match status" value="1"/>
</dbReference>
<evidence type="ECO:0000259" key="2">
    <source>
        <dbReference type="Pfam" id="PF13175"/>
    </source>
</evidence>
<keyword evidence="1" id="KW-0175">Coiled coil</keyword>
<evidence type="ECO:0000313" key="4">
    <source>
        <dbReference type="Proteomes" id="UP000326711"/>
    </source>
</evidence>
<feature type="domain" description="Endonuclease GajA/Old nuclease/RecF-like AAA" evidence="2">
    <location>
        <begin position="4"/>
        <end position="424"/>
    </location>
</feature>